<accession>A0A5B7HC50</accession>
<keyword evidence="2" id="KW-1185">Reference proteome</keyword>
<comment type="caution">
    <text evidence="1">The sequence shown here is derived from an EMBL/GenBank/DDBJ whole genome shotgun (WGS) entry which is preliminary data.</text>
</comment>
<organism evidence="1 2">
    <name type="scientific">Portunus trituberculatus</name>
    <name type="common">Swimming crab</name>
    <name type="synonym">Neptunus trituberculatus</name>
    <dbReference type="NCBI Taxonomy" id="210409"/>
    <lineage>
        <taxon>Eukaryota</taxon>
        <taxon>Metazoa</taxon>
        <taxon>Ecdysozoa</taxon>
        <taxon>Arthropoda</taxon>
        <taxon>Crustacea</taxon>
        <taxon>Multicrustacea</taxon>
        <taxon>Malacostraca</taxon>
        <taxon>Eumalacostraca</taxon>
        <taxon>Eucarida</taxon>
        <taxon>Decapoda</taxon>
        <taxon>Pleocyemata</taxon>
        <taxon>Brachyura</taxon>
        <taxon>Eubrachyura</taxon>
        <taxon>Portunoidea</taxon>
        <taxon>Portunidae</taxon>
        <taxon>Portuninae</taxon>
        <taxon>Portunus</taxon>
    </lineage>
</organism>
<reference evidence="1 2" key="1">
    <citation type="submission" date="2019-05" db="EMBL/GenBank/DDBJ databases">
        <title>Another draft genome of Portunus trituberculatus and its Hox gene families provides insights of decapod evolution.</title>
        <authorList>
            <person name="Jeong J.-H."/>
            <person name="Song I."/>
            <person name="Kim S."/>
            <person name="Choi T."/>
            <person name="Kim D."/>
            <person name="Ryu S."/>
            <person name="Kim W."/>
        </authorList>
    </citation>
    <scope>NUCLEOTIDE SEQUENCE [LARGE SCALE GENOMIC DNA]</scope>
    <source>
        <tissue evidence="1">Muscle</tissue>
    </source>
</reference>
<dbReference type="AlphaFoldDB" id="A0A5B7HC50"/>
<sequence length="117" mass="12931">MDSDPVKSKFTDSHSDFSKLHVSVVEEIALRMKAYDEGILEEIDAPKGNLVKDENTYDLPNDILLEEGAADLHLIKEQQGSADPKCPISDIPCGGCGAFLHCQQPSLMGKYMMIDIY</sequence>
<dbReference type="Proteomes" id="UP000324222">
    <property type="component" value="Unassembled WGS sequence"/>
</dbReference>
<evidence type="ECO:0000313" key="1">
    <source>
        <dbReference type="EMBL" id="MPC67596.1"/>
    </source>
</evidence>
<dbReference type="OrthoDB" id="1696305at2759"/>
<name>A0A5B7HC50_PORTR</name>
<dbReference type="EMBL" id="VSRR010026476">
    <property type="protein sequence ID" value="MPC67596.1"/>
    <property type="molecule type" value="Genomic_DNA"/>
</dbReference>
<proteinExistence type="predicted"/>
<protein>
    <submittedName>
        <fullName evidence="1">Uncharacterized protein</fullName>
    </submittedName>
</protein>
<evidence type="ECO:0000313" key="2">
    <source>
        <dbReference type="Proteomes" id="UP000324222"/>
    </source>
</evidence>
<gene>
    <name evidence="1" type="ORF">E2C01_061773</name>
</gene>